<evidence type="ECO:0000256" key="4">
    <source>
        <dbReference type="ARBA" id="ARBA00022692"/>
    </source>
</evidence>
<sequence length="314" mass="34964">MLQAQNSVNMNHKHTIIDFMSWNKVVFLCSIILLIVSINIIGMCGFNWGLDFTGGTVIEMKLERPVDLDLIRSSLKKIGLIQPQIQNLESVYDLLVRIEPKEDINGTTFSSIVLNTINTSIGQNVVVKRIEVVGPRVGKDLPRDAVIAIISAWIAIFIYISYRFSWKLSLGVVLALIYDIVITTGLLSLFQIEIDLTIIASLLSIIGYSLNDKIVVSDRIRENFLTIISNSPSYIINLSLTQTLMRTMITSLITLMMVLVLFIFGGVLLKGFSLTMLLGIIIGTISSVYISSSLALEIGLQRENIFSEDLDTED</sequence>
<gene>
    <name evidence="9 11" type="primary">secF</name>
    <name evidence="11" type="ORF">ERCICURT3053_401</name>
</gene>
<comment type="function">
    <text evidence="9">Part of the Sec protein translocase complex. Interacts with the SecYEG preprotein conducting channel. SecDF uses the proton motive force (PMF) to complete protein translocation after the ATP-dependent function of SecA.</text>
</comment>
<evidence type="ECO:0000259" key="10">
    <source>
        <dbReference type="Pfam" id="PF02355"/>
    </source>
</evidence>
<proteinExistence type="inferred from homology"/>
<comment type="similarity">
    <text evidence="9">Belongs to the SecD/SecF family. SecF subfamily.</text>
</comment>
<dbReference type="PRINTS" id="PR01755">
    <property type="entry name" value="SECFTRNLCASE"/>
</dbReference>
<keyword evidence="7 9" id="KW-0811">Translocation</keyword>
<evidence type="ECO:0000256" key="7">
    <source>
        <dbReference type="ARBA" id="ARBA00023010"/>
    </source>
</evidence>
<dbReference type="InterPro" id="IPR022646">
    <property type="entry name" value="SecD/SecF_CS"/>
</dbReference>
<dbReference type="GO" id="GO:0065002">
    <property type="term" value="P:intracellular protein transmembrane transport"/>
    <property type="evidence" value="ECO:0007669"/>
    <property type="project" value="UniProtKB-UniRule"/>
</dbReference>
<evidence type="ECO:0000256" key="8">
    <source>
        <dbReference type="ARBA" id="ARBA00023136"/>
    </source>
</evidence>
<dbReference type="GO" id="GO:0006605">
    <property type="term" value="P:protein targeting"/>
    <property type="evidence" value="ECO:0007669"/>
    <property type="project" value="UniProtKB-UniRule"/>
</dbReference>
<dbReference type="NCBIfam" id="TIGR00966">
    <property type="entry name" value="transloc_SecF"/>
    <property type="match status" value="1"/>
</dbReference>
<keyword evidence="6 9" id="KW-1133">Transmembrane helix</keyword>
<dbReference type="PANTHER" id="PTHR30081:SF8">
    <property type="entry name" value="PROTEIN TRANSLOCASE SUBUNIT SECF"/>
    <property type="match status" value="1"/>
</dbReference>
<evidence type="ECO:0000256" key="5">
    <source>
        <dbReference type="ARBA" id="ARBA00022927"/>
    </source>
</evidence>
<feature type="transmembrane region" description="Helical" evidence="9">
    <location>
        <begin position="25"/>
        <end position="50"/>
    </location>
</feature>
<dbReference type="Gene3D" id="1.20.1640.10">
    <property type="entry name" value="Multidrug efflux transporter AcrB transmembrane domain"/>
    <property type="match status" value="1"/>
</dbReference>
<dbReference type="HAMAP" id="MF_01464_B">
    <property type="entry name" value="SecF_B"/>
    <property type="match status" value="1"/>
</dbReference>
<keyword evidence="2 9" id="KW-0813">Transport</keyword>
<comment type="subcellular location">
    <subcellularLocation>
        <location evidence="1 9">Cell membrane</location>
        <topology evidence="1 9">Multi-pass membrane protein</topology>
    </subcellularLocation>
</comment>
<evidence type="ECO:0000313" key="12">
    <source>
        <dbReference type="Proteomes" id="UP000294364"/>
    </source>
</evidence>
<evidence type="ECO:0000256" key="1">
    <source>
        <dbReference type="ARBA" id="ARBA00004651"/>
    </source>
</evidence>
<dbReference type="GO" id="GO:0015450">
    <property type="term" value="F:protein-transporting ATPase activity"/>
    <property type="evidence" value="ECO:0007669"/>
    <property type="project" value="InterPro"/>
</dbReference>
<feature type="transmembrane region" description="Helical" evidence="9">
    <location>
        <begin position="275"/>
        <end position="296"/>
    </location>
</feature>
<dbReference type="InterPro" id="IPR055344">
    <property type="entry name" value="SecD_SecF_C_bact"/>
</dbReference>
<evidence type="ECO:0000313" key="11">
    <source>
        <dbReference type="EMBL" id="VFP78771.1"/>
    </source>
</evidence>
<dbReference type="NCBIfam" id="TIGR00916">
    <property type="entry name" value="2A0604s01"/>
    <property type="match status" value="1"/>
</dbReference>
<dbReference type="SUPFAM" id="SSF82866">
    <property type="entry name" value="Multidrug efflux transporter AcrB transmembrane domain"/>
    <property type="match status" value="1"/>
</dbReference>
<feature type="transmembrane region" description="Helical" evidence="9">
    <location>
        <begin position="194"/>
        <end position="211"/>
    </location>
</feature>
<dbReference type="InterPro" id="IPR022645">
    <property type="entry name" value="SecD/SecF_bac"/>
</dbReference>
<name>A0A451D020_9GAMM</name>
<feature type="transmembrane region" description="Helical" evidence="9">
    <location>
        <begin position="145"/>
        <end position="162"/>
    </location>
</feature>
<dbReference type="AlphaFoldDB" id="A0A451D020"/>
<dbReference type="Pfam" id="PF07549">
    <property type="entry name" value="Sec_GG"/>
    <property type="match status" value="1"/>
</dbReference>
<organism evidence="11 12">
    <name type="scientific">Candidatus Erwinia haradaeae</name>
    <dbReference type="NCBI Taxonomy" id="1922217"/>
    <lineage>
        <taxon>Bacteria</taxon>
        <taxon>Pseudomonadati</taxon>
        <taxon>Pseudomonadota</taxon>
        <taxon>Gammaproteobacteria</taxon>
        <taxon>Enterobacterales</taxon>
        <taxon>Erwiniaceae</taxon>
        <taxon>Erwinia</taxon>
    </lineage>
</organism>
<protein>
    <recommendedName>
        <fullName evidence="9">Protein-export membrane protein SecF</fullName>
    </recommendedName>
</protein>
<comment type="subunit">
    <text evidence="9">Forms a complex with SecD. Part of the essential Sec protein translocation apparatus which comprises SecA, SecYEG and auxiliary proteins SecDF-YajC and YidC.</text>
</comment>
<evidence type="ECO:0000256" key="9">
    <source>
        <dbReference type="HAMAP-Rule" id="MF_01464"/>
    </source>
</evidence>
<feature type="transmembrane region" description="Helical" evidence="9">
    <location>
        <begin position="168"/>
        <end position="187"/>
    </location>
</feature>
<keyword evidence="5 9" id="KW-0653">Protein transport</keyword>
<dbReference type="RefSeq" id="WP_414973882.1">
    <property type="nucleotide sequence ID" value="NZ_LR217698.1"/>
</dbReference>
<dbReference type="EMBL" id="LR217698">
    <property type="protein sequence ID" value="VFP78771.1"/>
    <property type="molecule type" value="Genomic_DNA"/>
</dbReference>
<keyword evidence="8 9" id="KW-0472">Membrane</keyword>
<dbReference type="GO" id="GO:0043952">
    <property type="term" value="P:protein transport by the Sec complex"/>
    <property type="evidence" value="ECO:0007669"/>
    <property type="project" value="UniProtKB-UniRule"/>
</dbReference>
<feature type="transmembrane region" description="Helical" evidence="9">
    <location>
        <begin position="252"/>
        <end position="269"/>
    </location>
</feature>
<dbReference type="InterPro" id="IPR005665">
    <property type="entry name" value="SecF_bac"/>
</dbReference>
<dbReference type="Proteomes" id="UP000294364">
    <property type="component" value="Chromosome"/>
</dbReference>
<reference evidence="11 12" key="1">
    <citation type="submission" date="2019-02" db="EMBL/GenBank/DDBJ databases">
        <authorList>
            <person name="Manzano-Marin A."/>
            <person name="Manzano-Marin A."/>
        </authorList>
    </citation>
    <scope>NUCLEOTIDE SEQUENCE [LARGE SCALE GENOMIC DNA]</scope>
    <source>
        <strain evidence="11 12">ErCicurtihirsuta</strain>
    </source>
</reference>
<keyword evidence="4 9" id="KW-0812">Transmembrane</keyword>
<dbReference type="Pfam" id="PF02355">
    <property type="entry name" value="SecD_SecF_C"/>
    <property type="match status" value="1"/>
</dbReference>
<accession>A0A451D020</accession>
<keyword evidence="3 9" id="KW-1003">Cell membrane</keyword>
<dbReference type="InterPro" id="IPR048634">
    <property type="entry name" value="SecD_SecF_C"/>
</dbReference>
<dbReference type="InterPro" id="IPR022813">
    <property type="entry name" value="SecD/SecF_arch_bac"/>
</dbReference>
<evidence type="ECO:0000256" key="2">
    <source>
        <dbReference type="ARBA" id="ARBA00022448"/>
    </source>
</evidence>
<feature type="domain" description="Protein export membrane protein SecD/SecF C-terminal" evidence="10">
    <location>
        <begin position="115"/>
        <end position="299"/>
    </location>
</feature>
<evidence type="ECO:0000256" key="3">
    <source>
        <dbReference type="ARBA" id="ARBA00022475"/>
    </source>
</evidence>
<dbReference type="PANTHER" id="PTHR30081">
    <property type="entry name" value="PROTEIN-EXPORT MEMBRANE PROTEIN SEC"/>
    <property type="match status" value="1"/>
</dbReference>
<dbReference type="GO" id="GO:0005886">
    <property type="term" value="C:plasma membrane"/>
    <property type="evidence" value="ECO:0007669"/>
    <property type="project" value="UniProtKB-SubCell"/>
</dbReference>
<evidence type="ECO:0000256" key="6">
    <source>
        <dbReference type="ARBA" id="ARBA00022989"/>
    </source>
</evidence>